<evidence type="ECO:0000313" key="6">
    <source>
        <dbReference type="Proteomes" id="UP000078542"/>
    </source>
</evidence>
<dbReference type="PRINTS" id="PR02106">
    <property type="entry name" value="INTSUBUNIT10"/>
</dbReference>
<reference evidence="5 6" key="1">
    <citation type="submission" date="2016-03" db="EMBL/GenBank/DDBJ databases">
        <title>Cyphomyrmex costatus WGS genome.</title>
        <authorList>
            <person name="Nygaard S."/>
            <person name="Hu H."/>
            <person name="Boomsma J."/>
            <person name="Zhang G."/>
        </authorList>
    </citation>
    <scope>NUCLEOTIDE SEQUENCE [LARGE SCALE GENOMIC DNA]</scope>
    <source>
        <strain evidence="5">MS0001</strain>
        <tissue evidence="5">Whole body</tissue>
    </source>
</reference>
<dbReference type="EMBL" id="LKEX01009203">
    <property type="protein sequence ID" value="KYN50055.1"/>
    <property type="molecule type" value="Genomic_DNA"/>
</dbReference>
<dbReference type="InterPro" id="IPR026164">
    <property type="entry name" value="Int_cplx_su10"/>
</dbReference>
<comment type="subcellular location">
    <subcellularLocation>
        <location evidence="1">Nucleus</location>
    </subcellularLocation>
</comment>
<dbReference type="PANTHER" id="PTHR16055">
    <property type="entry name" value="INTEGRATOR COMPLEX SUBUNIT 10"/>
    <property type="match status" value="1"/>
</dbReference>
<name>A0A151K1Q9_9HYME</name>
<dbReference type="GO" id="GO:0016180">
    <property type="term" value="P:snRNA processing"/>
    <property type="evidence" value="ECO:0007669"/>
    <property type="project" value="InterPro"/>
</dbReference>
<evidence type="ECO:0000256" key="1">
    <source>
        <dbReference type="ARBA" id="ARBA00004123"/>
    </source>
</evidence>
<evidence type="ECO:0000256" key="3">
    <source>
        <dbReference type="ARBA" id="ARBA00016811"/>
    </source>
</evidence>
<accession>A0A151K1Q9</accession>
<dbReference type="AlphaFoldDB" id="A0A151K1Q9"/>
<dbReference type="GO" id="GO:0032039">
    <property type="term" value="C:integrator complex"/>
    <property type="evidence" value="ECO:0007669"/>
    <property type="project" value="InterPro"/>
</dbReference>
<sequence length="151" mass="17644">MDNPLSKEDYLIMRAKKALPGDIYAAKSWLITARSLFPHSAKVQFEAYRIEKLSKNVKEAAKCFSEMFQNFPDDRDIWKEIETVTMCLRLEQCDSEAEFLCQMFQHIPQDLQHRLLIMTADHSEDTMEHCKLLLLLLRKFPQTIATHGPQV</sequence>
<dbReference type="Proteomes" id="UP000078542">
    <property type="component" value="Unassembled WGS sequence"/>
</dbReference>
<dbReference type="STRING" id="456900.A0A151K1Q9"/>
<proteinExistence type="inferred from homology"/>
<dbReference type="Pfam" id="PF21045">
    <property type="entry name" value="INT10"/>
    <property type="match status" value="1"/>
</dbReference>
<keyword evidence="4" id="KW-0539">Nucleus</keyword>
<evidence type="ECO:0000256" key="2">
    <source>
        <dbReference type="ARBA" id="ARBA00010391"/>
    </source>
</evidence>
<evidence type="ECO:0000313" key="5">
    <source>
        <dbReference type="EMBL" id="KYN50055.1"/>
    </source>
</evidence>
<keyword evidence="6" id="KW-1185">Reference proteome</keyword>
<comment type="similarity">
    <text evidence="2">Belongs to the Integrator subunit 10 family.</text>
</comment>
<gene>
    <name evidence="5" type="ORF">ALC62_00083</name>
</gene>
<evidence type="ECO:0000256" key="4">
    <source>
        <dbReference type="ARBA" id="ARBA00023242"/>
    </source>
</evidence>
<dbReference type="PANTHER" id="PTHR16055:SF2">
    <property type="entry name" value="INTEGRATOR COMPLEX SUBUNIT 10"/>
    <property type="match status" value="1"/>
</dbReference>
<comment type="caution">
    <text evidence="5">The sequence shown here is derived from an EMBL/GenBank/DDBJ whole genome shotgun (WGS) entry which is preliminary data.</text>
</comment>
<organism evidence="5 6">
    <name type="scientific">Cyphomyrmex costatus</name>
    <dbReference type="NCBI Taxonomy" id="456900"/>
    <lineage>
        <taxon>Eukaryota</taxon>
        <taxon>Metazoa</taxon>
        <taxon>Ecdysozoa</taxon>
        <taxon>Arthropoda</taxon>
        <taxon>Hexapoda</taxon>
        <taxon>Insecta</taxon>
        <taxon>Pterygota</taxon>
        <taxon>Neoptera</taxon>
        <taxon>Endopterygota</taxon>
        <taxon>Hymenoptera</taxon>
        <taxon>Apocrita</taxon>
        <taxon>Aculeata</taxon>
        <taxon>Formicoidea</taxon>
        <taxon>Formicidae</taxon>
        <taxon>Myrmicinae</taxon>
        <taxon>Cyphomyrmex</taxon>
    </lineage>
</organism>
<protein>
    <recommendedName>
        <fullName evidence="3">Integrator complex subunit 10</fullName>
    </recommendedName>
</protein>